<feature type="region of interest" description="Disordered" evidence="1">
    <location>
        <begin position="1"/>
        <end position="33"/>
    </location>
</feature>
<dbReference type="HOGENOM" id="CLU_2095271_0_0_7"/>
<dbReference type="KEGG" id="scu:SCE1572_36225"/>
<reference evidence="2 3" key="1">
    <citation type="journal article" date="2013" name="Sci. Rep.">
        <title>Extraordinary expansion of a Sorangium cellulosum genome from an alkaline milieu.</title>
        <authorList>
            <person name="Han K."/>
            <person name="Li Z.F."/>
            <person name="Peng R."/>
            <person name="Zhu L.P."/>
            <person name="Zhou T."/>
            <person name="Wang L.G."/>
            <person name="Li S.G."/>
            <person name="Zhang X.B."/>
            <person name="Hu W."/>
            <person name="Wu Z.H."/>
            <person name="Qin N."/>
            <person name="Li Y.Z."/>
        </authorList>
    </citation>
    <scope>NUCLEOTIDE SEQUENCE [LARGE SCALE GENOMIC DNA]</scope>
    <source>
        <strain evidence="2 3">So0157-2</strain>
    </source>
</reference>
<protein>
    <submittedName>
        <fullName evidence="2">Uncharacterized protein</fullName>
    </submittedName>
</protein>
<feature type="compositionally biased region" description="Pro residues" evidence="1">
    <location>
        <begin position="1"/>
        <end position="18"/>
    </location>
</feature>
<sequence length="131" mass="12856">MPSPPTSSPPSPPYPPVDSIPSSHTVTTGRAPTAASAVQAFAPSLPTMPSVARMLGASSPASPSLPLPATIALSRTVALAPGLKIIAIDDLPSLAEPAAATARTPKIVDIASCPTSITRSGIPSGGAMVVG</sequence>
<accession>S4Y9J4</accession>
<dbReference type="AlphaFoldDB" id="S4Y9J4"/>
<evidence type="ECO:0000313" key="3">
    <source>
        <dbReference type="Proteomes" id="UP000014803"/>
    </source>
</evidence>
<dbReference type="EMBL" id="CP003969">
    <property type="protein sequence ID" value="AGP39458.1"/>
    <property type="molecule type" value="Genomic_DNA"/>
</dbReference>
<proteinExistence type="predicted"/>
<dbReference type="Proteomes" id="UP000014803">
    <property type="component" value="Chromosome"/>
</dbReference>
<evidence type="ECO:0000256" key="1">
    <source>
        <dbReference type="SAM" id="MobiDB-lite"/>
    </source>
</evidence>
<organism evidence="2 3">
    <name type="scientific">Sorangium cellulosum So0157-2</name>
    <dbReference type="NCBI Taxonomy" id="1254432"/>
    <lineage>
        <taxon>Bacteria</taxon>
        <taxon>Pseudomonadati</taxon>
        <taxon>Myxococcota</taxon>
        <taxon>Polyangia</taxon>
        <taxon>Polyangiales</taxon>
        <taxon>Polyangiaceae</taxon>
        <taxon>Sorangium</taxon>
    </lineage>
</organism>
<evidence type="ECO:0000313" key="2">
    <source>
        <dbReference type="EMBL" id="AGP39458.1"/>
    </source>
</evidence>
<gene>
    <name evidence="2" type="ORF">SCE1572_36225</name>
</gene>
<name>S4Y9J4_SORCE</name>